<evidence type="ECO:0000313" key="1">
    <source>
        <dbReference type="EMBL" id="OUR97245.1"/>
    </source>
</evidence>
<gene>
    <name evidence="1" type="ORF">A9Q84_13040</name>
</gene>
<evidence type="ECO:0000313" key="2">
    <source>
        <dbReference type="Proteomes" id="UP000196531"/>
    </source>
</evidence>
<accession>A0A1Y5F903</accession>
<dbReference type="Proteomes" id="UP000196531">
    <property type="component" value="Unassembled WGS sequence"/>
</dbReference>
<protein>
    <submittedName>
        <fullName evidence="1">Uncharacterized protein</fullName>
    </submittedName>
</protein>
<name>A0A1Y5F903_9BACT</name>
<dbReference type="EMBL" id="MAAO01000006">
    <property type="protein sequence ID" value="OUR97245.1"/>
    <property type="molecule type" value="Genomic_DNA"/>
</dbReference>
<organism evidence="1 2">
    <name type="scientific">Halobacteriovorax marinus</name>
    <dbReference type="NCBI Taxonomy" id="97084"/>
    <lineage>
        <taxon>Bacteria</taxon>
        <taxon>Pseudomonadati</taxon>
        <taxon>Bdellovibrionota</taxon>
        <taxon>Bacteriovoracia</taxon>
        <taxon>Bacteriovoracales</taxon>
        <taxon>Halobacteriovoraceae</taxon>
        <taxon>Halobacteriovorax</taxon>
    </lineage>
</organism>
<reference evidence="2" key="1">
    <citation type="journal article" date="2017" name="Proc. Natl. Acad. Sci. U.S.A.">
        <title>Simulation of Deepwater Horizon oil plume reveals substrate specialization within a complex community of hydrocarbon-degraders.</title>
        <authorList>
            <person name="Hu P."/>
            <person name="Dubinsky E.A."/>
            <person name="Probst A.J."/>
            <person name="Wang J."/>
            <person name="Sieber C.M.K."/>
            <person name="Tom L.M."/>
            <person name="Gardinali P."/>
            <person name="Banfield J.F."/>
            <person name="Atlas R.M."/>
            <person name="Andersen G.L."/>
        </authorList>
    </citation>
    <scope>NUCLEOTIDE SEQUENCE [LARGE SCALE GENOMIC DNA]</scope>
</reference>
<proteinExistence type="predicted"/>
<sequence>MKESLQEKTDNLVLFPSAKNYSVESSGAYDPTDPLEDLLNEFSHLPNEDDINLGFEDEEEEELDCQPAVKKLGQIDRILLIHRQLKDLEDTTLRIKYLIDEIDDFLPKRKRNK</sequence>
<dbReference type="AlphaFoldDB" id="A0A1Y5F903"/>
<comment type="caution">
    <text evidence="1">The sequence shown here is derived from an EMBL/GenBank/DDBJ whole genome shotgun (WGS) entry which is preliminary data.</text>
</comment>